<evidence type="ECO:0000313" key="1">
    <source>
        <dbReference type="EMBL" id="PQJ54924.1"/>
    </source>
</evidence>
<comment type="caution">
    <text evidence="1">The sequence shown here is derived from an EMBL/GenBank/DDBJ whole genome shotgun (WGS) entry which is preliminary data.</text>
</comment>
<dbReference type="AlphaFoldDB" id="A0A2S7UY54"/>
<organism evidence="1 2">
    <name type="scientific">Psychrosphaera saromensis</name>
    <dbReference type="NCBI Taxonomy" id="716813"/>
    <lineage>
        <taxon>Bacteria</taxon>
        <taxon>Pseudomonadati</taxon>
        <taxon>Pseudomonadota</taxon>
        <taxon>Gammaproteobacteria</taxon>
        <taxon>Alteromonadales</taxon>
        <taxon>Pseudoalteromonadaceae</taxon>
        <taxon>Psychrosphaera</taxon>
    </lineage>
</organism>
<name>A0A2S7UY54_9GAMM</name>
<keyword evidence="2" id="KW-1185">Reference proteome</keyword>
<dbReference type="Pfam" id="PF12686">
    <property type="entry name" value="DUF3800"/>
    <property type="match status" value="1"/>
</dbReference>
<gene>
    <name evidence="1" type="ORF">BTO11_15535</name>
</gene>
<evidence type="ECO:0000313" key="2">
    <source>
        <dbReference type="Proteomes" id="UP000239007"/>
    </source>
</evidence>
<reference evidence="1 2" key="1">
    <citation type="submission" date="2016-12" db="EMBL/GenBank/DDBJ databases">
        <title>Diversity of luminous bacteria.</title>
        <authorList>
            <person name="Yoshizawa S."/>
            <person name="Kogure K."/>
        </authorList>
    </citation>
    <scope>NUCLEOTIDE SEQUENCE [LARGE SCALE GENOMIC DNA]</scope>
    <source>
        <strain evidence="1 2">SA4-48</strain>
    </source>
</reference>
<sequence>MYIFIDESGSFTSKGASYGSWNVVAAYVVPEAEKRKIADCLNNLKVQSGYKFTEEVKLGKLKEADYFQFLENLACFNSILFATATDASLNSQEEVETHKLTQAKTIMANYPRMKFQGGKDAVTYQVDQITNLSNVLYMQLCCQIDLLHSIIERGIPFFIQRYPNSLKFFRWRVDEKNNDFEDLLQKLGLDLLQTWSIDKPMARLDWCDYRPMNKFMYEKGDLPQYLIDEFPELENAEGYDIKKIVRDDIQFVDSKAYEGVQVVDLLVSGVRRCLKGGFENNQKASDLLGSLMVQQKGNKSPINLISFGDESALDKLTAKNVSRMIHQCRKLMYKS</sequence>
<accession>A0A2S7UY54</accession>
<dbReference type="InterPro" id="IPR024524">
    <property type="entry name" value="DUF3800"/>
</dbReference>
<proteinExistence type="predicted"/>
<protein>
    <recommendedName>
        <fullName evidence="3">DUF3800 domain-containing protein</fullName>
    </recommendedName>
</protein>
<dbReference type="Proteomes" id="UP000239007">
    <property type="component" value="Unassembled WGS sequence"/>
</dbReference>
<dbReference type="EMBL" id="MSCH01000003">
    <property type="protein sequence ID" value="PQJ54924.1"/>
    <property type="molecule type" value="Genomic_DNA"/>
</dbReference>
<dbReference type="OrthoDB" id="7888982at2"/>
<dbReference type="RefSeq" id="WP_105053449.1">
    <property type="nucleotide sequence ID" value="NZ_BMYG01000001.1"/>
</dbReference>
<evidence type="ECO:0008006" key="3">
    <source>
        <dbReference type="Google" id="ProtNLM"/>
    </source>
</evidence>